<organism evidence="1">
    <name type="scientific">marine metagenome</name>
    <dbReference type="NCBI Taxonomy" id="408172"/>
    <lineage>
        <taxon>unclassified sequences</taxon>
        <taxon>metagenomes</taxon>
        <taxon>ecological metagenomes</taxon>
    </lineage>
</organism>
<dbReference type="EMBL" id="UINC01148907">
    <property type="protein sequence ID" value="SVD41064.1"/>
    <property type="molecule type" value="Genomic_DNA"/>
</dbReference>
<accession>A0A382V3K1</accession>
<name>A0A382V3K1_9ZZZZ</name>
<sequence length="39" mass="4379">MALKKRQYSDEEIAIFDEAFDDVEQGRVDDAAVAAFAGW</sequence>
<gene>
    <name evidence="1" type="ORF">METZ01_LOCUS393918</name>
</gene>
<protein>
    <submittedName>
        <fullName evidence="1">Uncharacterized protein</fullName>
    </submittedName>
</protein>
<reference evidence="1" key="1">
    <citation type="submission" date="2018-05" db="EMBL/GenBank/DDBJ databases">
        <authorList>
            <person name="Lanie J.A."/>
            <person name="Ng W.-L."/>
            <person name="Kazmierczak K.M."/>
            <person name="Andrzejewski T.M."/>
            <person name="Davidsen T.M."/>
            <person name="Wayne K.J."/>
            <person name="Tettelin H."/>
            <person name="Glass J.I."/>
            <person name="Rusch D."/>
            <person name="Podicherti R."/>
            <person name="Tsui H.-C.T."/>
            <person name="Winkler M.E."/>
        </authorList>
    </citation>
    <scope>NUCLEOTIDE SEQUENCE</scope>
</reference>
<evidence type="ECO:0000313" key="1">
    <source>
        <dbReference type="EMBL" id="SVD41064.1"/>
    </source>
</evidence>
<dbReference type="AlphaFoldDB" id="A0A382V3K1"/>
<proteinExistence type="predicted"/>